<sequence length="531" mass="59461">MWKNGAITFGKNYGSASVNMVSYGQTSKSPKEKITTSFKVIKMTQMSQELVPYLTPDGHPIWVHPDLLEDENWEIVKTKPTAQQRRQAKRQLRKLKHDFMPPRLRDETTQGASYSCNSVVGFSMNGYESSDTVNDTDEWEESLETGEYLSDEEWIPESHLMPVIWYNPSSHKDPGADEEEDLAPMPDREKYARILQRIAIVQEQDRINQFHQNPKPEVSENLQASPPVTPENEESCWIDDPLTSEDDISSGATSSQVTSTEIASSQPSSPEIVTSEFKPLPTDHQEETLADEVFKANPVNWSQVPNLIGDVWAYEILDKEEKLLEAVQDLFPENAPCNAITEYGNAAVEAFSANGEDRPLELEGGLPKEEPPLEAFEVGKGTRSGRDYHKNYNHPSSSSYVNPSGKQAVNAPSGSDNENAGPKEAFKYDLIEQFKHIPAGLHILDLLRMSPQTRDGLISELQRLNVDVDKHAPQVLQIEMNYRVKKSKTSSNEEKKEAGGPCTKCLLVQKAASSTIAFNKEDLLLGETNHN</sequence>
<keyword evidence="2" id="KW-1185">Reference proteome</keyword>
<comment type="caution">
    <text evidence="1">The sequence shown here is derived from an EMBL/GenBank/DDBJ whole genome shotgun (WGS) entry which is preliminary data.</text>
</comment>
<dbReference type="EMBL" id="CM056817">
    <property type="protein sequence ID" value="KAJ8619840.1"/>
    <property type="molecule type" value="Genomic_DNA"/>
</dbReference>
<reference evidence="1 2" key="1">
    <citation type="journal article" date="2022" name="Hortic Res">
        <title>A haplotype resolved chromosomal level avocado genome allows analysis of novel avocado genes.</title>
        <authorList>
            <person name="Nath O."/>
            <person name="Fletcher S.J."/>
            <person name="Hayward A."/>
            <person name="Shaw L.M."/>
            <person name="Masouleh A.K."/>
            <person name="Furtado A."/>
            <person name="Henry R.J."/>
            <person name="Mitter N."/>
        </authorList>
    </citation>
    <scope>NUCLEOTIDE SEQUENCE [LARGE SCALE GENOMIC DNA]</scope>
    <source>
        <strain evidence="2">cv. Hass</strain>
    </source>
</reference>
<proteinExistence type="predicted"/>
<gene>
    <name evidence="1" type="ORF">MRB53_028369</name>
</gene>
<dbReference type="Proteomes" id="UP001234297">
    <property type="component" value="Chromosome 9"/>
</dbReference>
<evidence type="ECO:0000313" key="2">
    <source>
        <dbReference type="Proteomes" id="UP001234297"/>
    </source>
</evidence>
<name>A0ACC2KFU3_PERAE</name>
<evidence type="ECO:0000313" key="1">
    <source>
        <dbReference type="EMBL" id="KAJ8619840.1"/>
    </source>
</evidence>
<protein>
    <submittedName>
        <fullName evidence="1">Uncharacterized protein</fullName>
    </submittedName>
</protein>
<organism evidence="1 2">
    <name type="scientific">Persea americana</name>
    <name type="common">Avocado</name>
    <dbReference type="NCBI Taxonomy" id="3435"/>
    <lineage>
        <taxon>Eukaryota</taxon>
        <taxon>Viridiplantae</taxon>
        <taxon>Streptophyta</taxon>
        <taxon>Embryophyta</taxon>
        <taxon>Tracheophyta</taxon>
        <taxon>Spermatophyta</taxon>
        <taxon>Magnoliopsida</taxon>
        <taxon>Magnoliidae</taxon>
        <taxon>Laurales</taxon>
        <taxon>Lauraceae</taxon>
        <taxon>Persea</taxon>
    </lineage>
</organism>
<accession>A0ACC2KFU3</accession>